<accession>A0AA35Y9B1</accession>
<evidence type="ECO:0000313" key="3">
    <source>
        <dbReference type="Proteomes" id="UP001177003"/>
    </source>
</evidence>
<evidence type="ECO:0000313" key="2">
    <source>
        <dbReference type="EMBL" id="CAI9265562.1"/>
    </source>
</evidence>
<protein>
    <recommendedName>
        <fullName evidence="1">Ubiquitin-like domain-containing protein</fullName>
    </recommendedName>
</protein>
<reference evidence="2" key="1">
    <citation type="submission" date="2023-04" db="EMBL/GenBank/DDBJ databases">
        <authorList>
            <person name="Vijverberg K."/>
            <person name="Xiong W."/>
            <person name="Schranz E."/>
        </authorList>
    </citation>
    <scope>NUCLEOTIDE SEQUENCE</scope>
</reference>
<dbReference type="Proteomes" id="UP001177003">
    <property type="component" value="Chromosome 0"/>
</dbReference>
<dbReference type="InterPro" id="IPR029071">
    <property type="entry name" value="Ubiquitin-like_domsf"/>
</dbReference>
<proteinExistence type="predicted"/>
<feature type="domain" description="Ubiquitin-like" evidence="1">
    <location>
        <begin position="83"/>
        <end position="134"/>
    </location>
</feature>
<dbReference type="Gene3D" id="3.10.20.90">
    <property type="entry name" value="Phosphatidylinositol 3-kinase Catalytic Subunit, Chain A, domain 1"/>
    <property type="match status" value="1"/>
</dbReference>
<organism evidence="2 3">
    <name type="scientific">Lactuca saligna</name>
    <name type="common">Willowleaf lettuce</name>
    <dbReference type="NCBI Taxonomy" id="75948"/>
    <lineage>
        <taxon>Eukaryota</taxon>
        <taxon>Viridiplantae</taxon>
        <taxon>Streptophyta</taxon>
        <taxon>Embryophyta</taxon>
        <taxon>Tracheophyta</taxon>
        <taxon>Spermatophyta</taxon>
        <taxon>Magnoliopsida</taxon>
        <taxon>eudicotyledons</taxon>
        <taxon>Gunneridae</taxon>
        <taxon>Pentapetalae</taxon>
        <taxon>asterids</taxon>
        <taxon>campanulids</taxon>
        <taxon>Asterales</taxon>
        <taxon>Asteraceae</taxon>
        <taxon>Cichorioideae</taxon>
        <taxon>Cichorieae</taxon>
        <taxon>Lactucinae</taxon>
        <taxon>Lactuca</taxon>
    </lineage>
</organism>
<dbReference type="InterPro" id="IPR000626">
    <property type="entry name" value="Ubiquitin-like_dom"/>
</dbReference>
<dbReference type="SUPFAM" id="SSF54236">
    <property type="entry name" value="Ubiquitin-like"/>
    <property type="match status" value="1"/>
</dbReference>
<gene>
    <name evidence="2" type="ORF">LSALG_LOCUS6159</name>
</gene>
<dbReference type="PROSITE" id="PS50053">
    <property type="entry name" value="UBIQUITIN_2"/>
    <property type="match status" value="1"/>
</dbReference>
<keyword evidence="3" id="KW-1185">Reference proteome</keyword>
<evidence type="ECO:0000259" key="1">
    <source>
        <dbReference type="PROSITE" id="PS50053"/>
    </source>
</evidence>
<sequence>MTLLDSPTIDCVQKRIKRKLEDFIKDDRSSYDIVSVRMIKHDPNPDSPSFTAALNSFAVEISTHHPHFQPRASSSSIFFSNFTQFIVRMISGGKILVLHQNPKDKIMLIDENIQSAAGIPVMEQTLFYGGKQLH</sequence>
<name>A0AA35Y9B1_LACSI</name>
<dbReference type="EMBL" id="OX465086">
    <property type="protein sequence ID" value="CAI9265562.1"/>
    <property type="molecule type" value="Genomic_DNA"/>
</dbReference>
<dbReference type="AlphaFoldDB" id="A0AA35Y9B1"/>